<proteinExistence type="predicted"/>
<dbReference type="Gene3D" id="3.40.47.10">
    <property type="match status" value="1"/>
</dbReference>
<reference evidence="3" key="1">
    <citation type="submission" date="2019-09" db="EMBL/GenBank/DDBJ databases">
        <authorList>
            <person name="Cremers G."/>
        </authorList>
    </citation>
    <scope>NUCLEOTIDE SEQUENCE [LARGE SCALE GENOMIC DNA]</scope>
    <source>
        <strain evidence="3">3B</strain>
    </source>
</reference>
<sequence length="370" mass="40552">MVDRLPLYVNAVGAVSAAGIGAENLTKCCPPAEKEMALASSPNRSFRVFLVDRSDPRWNTWMMEPRLRRAGAMAQFFAEAVRQVVENVPEQEKSRIGLIAIFNNGSIGHTVRFVAGYRGQGRRFASPLLFPETVYNAATSHAAAVFGLGGPCSTLVGDESAWIDGIRMARVWLRLGHVSTALVVAAEELTPVTLDAYYSARWLRRKRPFRPAEGSAALLLTAHSHQALFEVQEAPTNLPYRNRQELVRLASALAADLPPNVPAYRTAQASWLGSIERAALRDISLLDPYPYLGEAWAVSAGWHTIRAASLLSERRTEILLPIWGTTHQLSWLQLRRIGSTAGRADASTASAERIEATKTAPSSPFHERGS</sequence>
<organism evidence="3 4">
    <name type="scientific">Methylacidimicrobium cyclopophantes</name>
    <dbReference type="NCBI Taxonomy" id="1041766"/>
    <lineage>
        <taxon>Bacteria</taxon>
        <taxon>Pseudomonadati</taxon>
        <taxon>Verrucomicrobiota</taxon>
        <taxon>Methylacidimicrobium</taxon>
    </lineage>
</organism>
<dbReference type="EMBL" id="CABFUZ020000162">
    <property type="protein sequence ID" value="VVM07425.1"/>
    <property type="molecule type" value="Genomic_DNA"/>
</dbReference>
<evidence type="ECO:0000256" key="1">
    <source>
        <dbReference type="SAM" id="MobiDB-lite"/>
    </source>
</evidence>
<dbReference type="InterPro" id="IPR016039">
    <property type="entry name" value="Thiolase-like"/>
</dbReference>
<dbReference type="GO" id="GO:0016746">
    <property type="term" value="F:acyltransferase activity"/>
    <property type="evidence" value="ECO:0007669"/>
    <property type="project" value="InterPro"/>
</dbReference>
<dbReference type="OrthoDB" id="185619at2"/>
<name>A0A5E6MEM6_9BACT</name>
<comment type="caution">
    <text evidence="3">The sequence shown here is derived from an EMBL/GenBank/DDBJ whole genome shotgun (WGS) entry which is preliminary data.</text>
</comment>
<protein>
    <recommendedName>
        <fullName evidence="2">Beta-ketoacyl synthase-like N-terminal domain-containing protein</fullName>
    </recommendedName>
</protein>
<feature type="region of interest" description="Disordered" evidence="1">
    <location>
        <begin position="345"/>
        <end position="370"/>
    </location>
</feature>
<feature type="domain" description="Beta-ketoacyl synthase-like N-terminal" evidence="2">
    <location>
        <begin position="48"/>
        <end position="211"/>
    </location>
</feature>
<dbReference type="Proteomes" id="UP000381693">
    <property type="component" value="Unassembled WGS sequence"/>
</dbReference>
<dbReference type="InterPro" id="IPR014030">
    <property type="entry name" value="Ketoacyl_synth_N"/>
</dbReference>
<evidence type="ECO:0000313" key="3">
    <source>
        <dbReference type="EMBL" id="VVM07425.1"/>
    </source>
</evidence>
<dbReference type="AlphaFoldDB" id="A0A5E6MEM6"/>
<evidence type="ECO:0000313" key="4">
    <source>
        <dbReference type="Proteomes" id="UP000381693"/>
    </source>
</evidence>
<dbReference type="Pfam" id="PF00109">
    <property type="entry name" value="ketoacyl-synt"/>
    <property type="match status" value="1"/>
</dbReference>
<keyword evidence="4" id="KW-1185">Reference proteome</keyword>
<dbReference type="SUPFAM" id="SSF53901">
    <property type="entry name" value="Thiolase-like"/>
    <property type="match status" value="1"/>
</dbReference>
<gene>
    <name evidence="3" type="ORF">MAMC_01584</name>
</gene>
<accession>A0A5E6MEM6</accession>
<evidence type="ECO:0000259" key="2">
    <source>
        <dbReference type="Pfam" id="PF00109"/>
    </source>
</evidence>